<dbReference type="KEGG" id="rht:NT26_p10268"/>
<proteinExistence type="predicted"/>
<reference evidence="2 3" key="1">
    <citation type="journal article" date="2013" name="Genome Biol. Evol.">
        <title>Life in an arsenic-containing gold mine: genome and physiology of the autotrophic arsenite-oxidizing bacterium rhizobium sp. NT-26.</title>
        <authorList>
            <person name="Andres J."/>
            <person name="Arsene-Ploetze F."/>
            <person name="Barbe V."/>
            <person name="Brochier-Armanet C."/>
            <person name="Cleiss-Arnold J."/>
            <person name="Coppee J.Y."/>
            <person name="Dillies M.A."/>
            <person name="Geist"/>
            <person name="L"/>
            <person name="Joublin A."/>
            <person name="Koechler S."/>
            <person name="Lassalle F."/>
            <person name="Marchal M."/>
            <person name="Medigue C."/>
            <person name="Muller D."/>
            <person name="Nesme X."/>
            <person name="Plewniak F."/>
            <person name="Proux C."/>
            <person name="Ramirez-Bahena M.H."/>
            <person name="Schenowitz C."/>
            <person name="Sismeiro O."/>
            <person name="Vallenet D."/>
            <person name="Santini J.M."/>
            <person name="Bertin P.N."/>
        </authorList>
    </citation>
    <scope>NUCLEOTIDE SEQUENCE [LARGE SCALE GENOMIC DNA]</scope>
    <source>
        <strain evidence="2 3">NT-26</strain>
        <plasmid evidence="2 3">NT26_p1</plasmid>
    </source>
</reference>
<organism evidence="2 3">
    <name type="scientific">Pseudorhizobium banfieldiae</name>
    <dbReference type="NCBI Taxonomy" id="1125847"/>
    <lineage>
        <taxon>Bacteria</taxon>
        <taxon>Pseudomonadati</taxon>
        <taxon>Pseudomonadota</taxon>
        <taxon>Alphaproteobacteria</taxon>
        <taxon>Hyphomicrobiales</taxon>
        <taxon>Rhizobiaceae</taxon>
        <taxon>Rhizobium/Agrobacterium group</taxon>
        <taxon>Pseudorhizobium</taxon>
    </lineage>
</organism>
<geneLocation type="plasmid" evidence="2 3">
    <name>NT26_p1</name>
</geneLocation>
<dbReference type="EMBL" id="FO082821">
    <property type="protein sequence ID" value="CCF22290.1"/>
    <property type="molecule type" value="Genomic_DNA"/>
</dbReference>
<name>L0NMK7_9HYPH</name>
<keyword evidence="2" id="KW-0614">Plasmid</keyword>
<evidence type="ECO:0000256" key="1">
    <source>
        <dbReference type="SAM" id="MobiDB-lite"/>
    </source>
</evidence>
<gene>
    <name evidence="2" type="ORF">NT26_p10268</name>
</gene>
<evidence type="ECO:0000313" key="2">
    <source>
        <dbReference type="EMBL" id="CCF22290.1"/>
    </source>
</evidence>
<accession>L0NMK7</accession>
<protein>
    <submittedName>
        <fullName evidence="2">Uncharacterized protein</fullName>
    </submittedName>
</protein>
<dbReference type="Proteomes" id="UP000010792">
    <property type="component" value="Plasmid NT26_p1"/>
</dbReference>
<keyword evidence="3" id="KW-1185">Reference proteome</keyword>
<evidence type="ECO:0000313" key="3">
    <source>
        <dbReference type="Proteomes" id="UP000010792"/>
    </source>
</evidence>
<sequence>MQGAPVVPTPNIKDRTVTLPQTYIGVDVAKDWIDVCDPASSRQERIPTDRRDGSVVLQRQLAHPS</sequence>
<feature type="compositionally biased region" description="Basic and acidic residues" evidence="1">
    <location>
        <begin position="42"/>
        <end position="53"/>
    </location>
</feature>
<dbReference type="AlphaFoldDB" id="L0NMK7"/>
<feature type="region of interest" description="Disordered" evidence="1">
    <location>
        <begin position="39"/>
        <end position="65"/>
    </location>
</feature>